<evidence type="ECO:0008006" key="9">
    <source>
        <dbReference type="Google" id="ProtNLM"/>
    </source>
</evidence>
<dbReference type="Pfam" id="PF04286">
    <property type="entry name" value="DUF445"/>
    <property type="match status" value="1"/>
</dbReference>
<name>A0A0V8JA84_9BACL</name>
<keyword evidence="8" id="KW-1185">Reference proteome</keyword>
<sequence>MDTWIKIVFLVVMGALIGGLTNLIAIRMLFRPYKPWKIGKYQVPFTPGLIPKRRHELAIKMGETVKNHLLTAEGIQSKVTDPAFIDEITSLVKTEARGVLESDITLQRFLAEQLNVSNAEAVISEKAKSFVQDKLNAILDEVKEQTISELLPSSMTAAVDGKIGGAAQFIVDKGIAFLQSKDGKETLSKGIDAFLAERGMLLNMLSMFFGNVKMVDKLQPEMIKLLKQPQTKETIEKLIRQEWEAAQQQKAGKLQDIMNAETWIEPGASQIVSQLPITNLLHQPLDGIPDQYKEAILERFIPRIVDLFMKSLNDRLAMILDKLQIAKIVEEQVETFSLERLEQIIIDVAKKELTMITWLGALLGGIIAVFQALILMFL</sequence>
<evidence type="ECO:0000313" key="8">
    <source>
        <dbReference type="Proteomes" id="UP000054099"/>
    </source>
</evidence>
<reference evidence="7 8" key="1">
    <citation type="journal article" date="2014" name="Antonie Van Leeuwenhoek">
        <title>Fictibacillus enclensis sp. nov., isolated from marine sediment.</title>
        <authorList>
            <person name="Dastager S.G."/>
            <person name="Mawlankar R."/>
            <person name="Srinivasan K."/>
            <person name="Tang S.K."/>
            <person name="Lee J.C."/>
            <person name="Ramana V.V."/>
            <person name="Shouche Y.S."/>
        </authorList>
    </citation>
    <scope>NUCLEOTIDE SEQUENCE [LARGE SCALE GENOMIC DNA]</scope>
    <source>
        <strain evidence="7 8">NIO-1003</strain>
    </source>
</reference>
<dbReference type="OrthoDB" id="9787430at2"/>
<protein>
    <recommendedName>
        <fullName evidence="9">DUF445 domain-containing protein</fullName>
    </recommendedName>
</protein>
<evidence type="ECO:0000256" key="1">
    <source>
        <dbReference type="ARBA" id="ARBA00004308"/>
    </source>
</evidence>
<evidence type="ECO:0000256" key="2">
    <source>
        <dbReference type="ARBA" id="ARBA00008053"/>
    </source>
</evidence>
<evidence type="ECO:0000256" key="5">
    <source>
        <dbReference type="ARBA" id="ARBA00023136"/>
    </source>
</evidence>
<keyword evidence="5 6" id="KW-0472">Membrane</keyword>
<dbReference type="RefSeq" id="WP_061967190.1">
    <property type="nucleotide sequence ID" value="NZ_FMAV01000001.1"/>
</dbReference>
<dbReference type="InterPro" id="IPR007383">
    <property type="entry name" value="DUF445"/>
</dbReference>
<gene>
    <name evidence="7" type="ORF">AS030_00470</name>
</gene>
<proteinExistence type="inferred from homology"/>
<keyword evidence="3 6" id="KW-0812">Transmembrane</keyword>
<dbReference type="AlphaFoldDB" id="A0A0V8JA84"/>
<dbReference type="PIRSF" id="PIRSF032178">
    <property type="entry name" value="UCP032178"/>
    <property type="match status" value="1"/>
</dbReference>
<feature type="transmembrane region" description="Helical" evidence="6">
    <location>
        <begin position="356"/>
        <end position="377"/>
    </location>
</feature>
<organism evidence="7 8">
    <name type="scientific">Fictibacillus enclensis</name>
    <dbReference type="NCBI Taxonomy" id="1017270"/>
    <lineage>
        <taxon>Bacteria</taxon>
        <taxon>Bacillati</taxon>
        <taxon>Bacillota</taxon>
        <taxon>Bacilli</taxon>
        <taxon>Bacillales</taxon>
        <taxon>Fictibacillaceae</taxon>
        <taxon>Fictibacillus</taxon>
    </lineage>
</organism>
<dbReference type="Proteomes" id="UP000054099">
    <property type="component" value="Unassembled WGS sequence"/>
</dbReference>
<comment type="subcellular location">
    <subcellularLocation>
        <location evidence="1">Endomembrane system</location>
    </subcellularLocation>
</comment>
<comment type="similarity">
    <text evidence="2">Belongs to the UPF0754 family.</text>
</comment>
<feature type="transmembrane region" description="Helical" evidence="6">
    <location>
        <begin position="6"/>
        <end position="30"/>
    </location>
</feature>
<keyword evidence="4 6" id="KW-1133">Transmembrane helix</keyword>
<dbReference type="EMBL" id="LNQN01000001">
    <property type="protein sequence ID" value="KSU84082.1"/>
    <property type="molecule type" value="Genomic_DNA"/>
</dbReference>
<dbReference type="GO" id="GO:0005886">
    <property type="term" value="C:plasma membrane"/>
    <property type="evidence" value="ECO:0007669"/>
    <property type="project" value="UniProtKB-SubCell"/>
</dbReference>
<comment type="caution">
    <text evidence="7">The sequence shown here is derived from an EMBL/GenBank/DDBJ whole genome shotgun (WGS) entry which is preliminary data.</text>
</comment>
<dbReference type="InterPro" id="IPR016991">
    <property type="entry name" value="UCP032178"/>
</dbReference>
<evidence type="ECO:0000256" key="6">
    <source>
        <dbReference type="SAM" id="Phobius"/>
    </source>
</evidence>
<accession>A0A0V8JA84</accession>
<evidence type="ECO:0000313" key="7">
    <source>
        <dbReference type="EMBL" id="KSU84082.1"/>
    </source>
</evidence>
<evidence type="ECO:0000256" key="3">
    <source>
        <dbReference type="ARBA" id="ARBA00022692"/>
    </source>
</evidence>
<dbReference type="PANTHER" id="PTHR35791:SF1">
    <property type="entry name" value="UPF0754 MEMBRANE PROTEIN YHEB"/>
    <property type="match status" value="1"/>
</dbReference>
<evidence type="ECO:0000256" key="4">
    <source>
        <dbReference type="ARBA" id="ARBA00022989"/>
    </source>
</evidence>
<dbReference type="PANTHER" id="PTHR35791">
    <property type="entry name" value="UPF0754 MEMBRANE PROTEIN YHEB"/>
    <property type="match status" value="1"/>
</dbReference>